<name>A0AAV5UZF9_9BILA</name>
<feature type="non-terminal residue" evidence="2">
    <location>
        <position position="126"/>
    </location>
</feature>
<evidence type="ECO:0000313" key="2">
    <source>
        <dbReference type="EMBL" id="GMT10935.1"/>
    </source>
</evidence>
<gene>
    <name evidence="2" type="ORF">PFISCL1PPCAC_2232</name>
</gene>
<keyword evidence="1" id="KW-0732">Signal</keyword>
<protein>
    <submittedName>
        <fullName evidence="2">Uncharacterized protein</fullName>
    </submittedName>
</protein>
<dbReference type="Proteomes" id="UP001432322">
    <property type="component" value="Unassembled WGS sequence"/>
</dbReference>
<comment type="caution">
    <text evidence="2">The sequence shown here is derived from an EMBL/GenBank/DDBJ whole genome shotgun (WGS) entry which is preliminary data.</text>
</comment>
<dbReference type="AlphaFoldDB" id="A0AAV5UZF9"/>
<feature type="chain" id="PRO_5043540301" evidence="1">
    <location>
        <begin position="22"/>
        <end position="126"/>
    </location>
</feature>
<evidence type="ECO:0000313" key="3">
    <source>
        <dbReference type="Proteomes" id="UP001432322"/>
    </source>
</evidence>
<evidence type="ECO:0000256" key="1">
    <source>
        <dbReference type="SAM" id="SignalP"/>
    </source>
</evidence>
<sequence length="126" mass="14305">MRVHLISATVVLTVIVTLASASYDERDERVMFCGKKALHAANHVKCHWSDVDCYQKNAAYSANISNKMCNKDFTIGKLADFCCNQNMDEIRDIIHSSGSNRRRRSKSVPKTIDSSNEFDRWVASFL</sequence>
<keyword evidence="3" id="KW-1185">Reference proteome</keyword>
<reference evidence="2" key="1">
    <citation type="submission" date="2023-10" db="EMBL/GenBank/DDBJ databases">
        <title>Genome assembly of Pristionchus species.</title>
        <authorList>
            <person name="Yoshida K."/>
            <person name="Sommer R.J."/>
        </authorList>
    </citation>
    <scope>NUCLEOTIDE SEQUENCE</scope>
    <source>
        <strain evidence="2">RS5133</strain>
    </source>
</reference>
<dbReference type="EMBL" id="BTSY01000001">
    <property type="protein sequence ID" value="GMT10935.1"/>
    <property type="molecule type" value="Genomic_DNA"/>
</dbReference>
<proteinExistence type="predicted"/>
<feature type="signal peptide" evidence="1">
    <location>
        <begin position="1"/>
        <end position="21"/>
    </location>
</feature>
<organism evidence="2 3">
    <name type="scientific">Pristionchus fissidentatus</name>
    <dbReference type="NCBI Taxonomy" id="1538716"/>
    <lineage>
        <taxon>Eukaryota</taxon>
        <taxon>Metazoa</taxon>
        <taxon>Ecdysozoa</taxon>
        <taxon>Nematoda</taxon>
        <taxon>Chromadorea</taxon>
        <taxon>Rhabditida</taxon>
        <taxon>Rhabditina</taxon>
        <taxon>Diplogasteromorpha</taxon>
        <taxon>Diplogasteroidea</taxon>
        <taxon>Neodiplogasteridae</taxon>
        <taxon>Pristionchus</taxon>
    </lineage>
</organism>
<accession>A0AAV5UZF9</accession>